<dbReference type="InterPro" id="IPR016024">
    <property type="entry name" value="ARM-type_fold"/>
</dbReference>
<dbReference type="Gene3D" id="3.90.1750.10">
    <property type="entry name" value="Hect, E3 ligase catalytic domains"/>
    <property type="match status" value="1"/>
</dbReference>
<evidence type="ECO:0000256" key="5">
    <source>
        <dbReference type="ARBA" id="ARBA00022670"/>
    </source>
</evidence>
<dbReference type="PANTHER" id="PTHR45670:SF1">
    <property type="entry name" value="E3 UBIQUITIN-PROTEIN LIGASE HECTD1"/>
    <property type="match status" value="1"/>
</dbReference>
<dbReference type="GO" id="GO:0008234">
    <property type="term" value="F:cysteine-type peptidase activity"/>
    <property type="evidence" value="ECO:0007669"/>
    <property type="project" value="InterPro"/>
</dbReference>
<dbReference type="Pfam" id="PF25579">
    <property type="entry name" value="TPR_TRIP12_N"/>
    <property type="match status" value="1"/>
</dbReference>
<dbReference type="InterPro" id="IPR003653">
    <property type="entry name" value="Peptidase_C48_C"/>
</dbReference>
<dbReference type="InterPro" id="IPR045322">
    <property type="entry name" value="HECTD1/TRIP12-like"/>
</dbReference>
<dbReference type="Pfam" id="PF00632">
    <property type="entry name" value="HECT"/>
    <property type="match status" value="1"/>
</dbReference>
<dbReference type="GO" id="GO:0061630">
    <property type="term" value="F:ubiquitin protein ligase activity"/>
    <property type="evidence" value="ECO:0007669"/>
    <property type="project" value="UniProtKB-EC"/>
</dbReference>
<keyword evidence="7 9" id="KW-0833">Ubl conjugation pathway</keyword>
<dbReference type="PANTHER" id="PTHR45670">
    <property type="entry name" value="E3 UBIQUITIN-PROTEIN LIGASE TRIP12"/>
    <property type="match status" value="1"/>
</dbReference>
<keyword evidence="6" id="KW-0808">Transferase</keyword>
<reference evidence="13" key="2">
    <citation type="submission" date="2023-05" db="EMBL/GenBank/DDBJ databases">
        <authorList>
            <person name="Schelkunov M.I."/>
        </authorList>
    </citation>
    <scope>NUCLEOTIDE SEQUENCE</scope>
    <source>
        <strain evidence="13">Hsosn_3</strain>
        <tissue evidence="13">Leaf</tissue>
    </source>
</reference>
<keyword evidence="5" id="KW-0645">Protease</keyword>
<dbReference type="InterPro" id="IPR035983">
    <property type="entry name" value="Hect_E3_ubiquitin_ligase"/>
</dbReference>
<feature type="region of interest" description="Disordered" evidence="10">
    <location>
        <begin position="760"/>
        <end position="790"/>
    </location>
</feature>
<keyword evidence="14" id="KW-1185">Reference proteome</keyword>
<comment type="caution">
    <text evidence="13">The sequence shown here is derived from an EMBL/GenBank/DDBJ whole genome shotgun (WGS) entry which is preliminary data.</text>
</comment>
<dbReference type="InterPro" id="IPR057948">
    <property type="entry name" value="TPR_TRIP12_N"/>
</dbReference>
<evidence type="ECO:0000256" key="3">
    <source>
        <dbReference type="ARBA" id="ARBA00006331"/>
    </source>
</evidence>
<dbReference type="SMART" id="SM00119">
    <property type="entry name" value="HECTc"/>
    <property type="match status" value="1"/>
</dbReference>
<name>A0AAD8J677_9APIA</name>
<keyword evidence="8" id="KW-0378">Hydrolase</keyword>
<dbReference type="Pfam" id="PF02902">
    <property type="entry name" value="Peptidase_C48"/>
    <property type="match status" value="1"/>
</dbReference>
<evidence type="ECO:0000256" key="8">
    <source>
        <dbReference type="ARBA" id="ARBA00022801"/>
    </source>
</evidence>
<dbReference type="GO" id="GO:0000209">
    <property type="term" value="P:protein polyubiquitination"/>
    <property type="evidence" value="ECO:0007669"/>
    <property type="project" value="TreeGrafter"/>
</dbReference>
<comment type="similarity">
    <text evidence="3">Belongs to the UPL family. K-HECT subfamily.</text>
</comment>
<dbReference type="SUPFAM" id="SSF48371">
    <property type="entry name" value="ARM repeat"/>
    <property type="match status" value="1"/>
</dbReference>
<evidence type="ECO:0000313" key="13">
    <source>
        <dbReference type="EMBL" id="KAK1396505.1"/>
    </source>
</evidence>
<evidence type="ECO:0000256" key="4">
    <source>
        <dbReference type="ARBA" id="ARBA00012485"/>
    </source>
</evidence>
<dbReference type="Gene3D" id="1.25.10.10">
    <property type="entry name" value="Leucine-rich Repeat Variant"/>
    <property type="match status" value="1"/>
</dbReference>
<protein>
    <recommendedName>
        <fullName evidence="4">HECT-type E3 ubiquitin transferase</fullName>
        <ecNumber evidence="4">2.3.2.26</ecNumber>
    </recommendedName>
</protein>
<evidence type="ECO:0000313" key="14">
    <source>
        <dbReference type="Proteomes" id="UP001237642"/>
    </source>
</evidence>
<evidence type="ECO:0000256" key="6">
    <source>
        <dbReference type="ARBA" id="ARBA00022679"/>
    </source>
</evidence>
<dbReference type="SUPFAM" id="SSF54001">
    <property type="entry name" value="Cysteine proteinases"/>
    <property type="match status" value="1"/>
</dbReference>
<evidence type="ECO:0000256" key="7">
    <source>
        <dbReference type="ARBA" id="ARBA00022786"/>
    </source>
</evidence>
<reference evidence="13" key="1">
    <citation type="submission" date="2023-02" db="EMBL/GenBank/DDBJ databases">
        <title>Genome of toxic invasive species Heracleum sosnowskyi carries increased number of genes despite the absence of recent whole-genome duplications.</title>
        <authorList>
            <person name="Schelkunov M."/>
            <person name="Shtratnikova V."/>
            <person name="Makarenko M."/>
            <person name="Klepikova A."/>
            <person name="Omelchenko D."/>
            <person name="Novikova G."/>
            <person name="Obukhova E."/>
            <person name="Bogdanov V."/>
            <person name="Penin A."/>
            <person name="Logacheva M."/>
        </authorList>
    </citation>
    <scope>NUCLEOTIDE SEQUENCE</scope>
    <source>
        <strain evidence="13">Hsosn_3</strain>
        <tissue evidence="13">Leaf</tissue>
    </source>
</reference>
<gene>
    <name evidence="13" type="ORF">POM88_006368</name>
</gene>
<dbReference type="Proteomes" id="UP001237642">
    <property type="component" value="Unassembled WGS sequence"/>
</dbReference>
<dbReference type="PROSITE" id="PS50600">
    <property type="entry name" value="ULP_PROTEASE"/>
    <property type="match status" value="1"/>
</dbReference>
<dbReference type="SUPFAM" id="SSF56204">
    <property type="entry name" value="Hect, E3 ligase catalytic domain"/>
    <property type="match status" value="1"/>
</dbReference>
<accession>A0AAD8J677</accession>
<comment type="catalytic activity">
    <reaction evidence="1">
        <text>S-ubiquitinyl-[E2 ubiquitin-conjugating enzyme]-L-cysteine + [acceptor protein]-L-lysine = [E2 ubiquitin-conjugating enzyme]-L-cysteine + N(6)-ubiquitinyl-[acceptor protein]-L-lysine.</text>
        <dbReference type="EC" id="2.3.2.26"/>
    </reaction>
</comment>
<feature type="domain" description="Ubiquitin-like protease family profile" evidence="12">
    <location>
        <begin position="1254"/>
        <end position="1457"/>
    </location>
</feature>
<sequence length="1508" mass="170433">MSWAESSSVFDEILKKLKQQNNGRPGFNKKTFNTVEDLGDKLAVSTQETLKTIPVYDMVRTLLDLVQPGNGKLSVIASRVLIQLCDVVPRTRDVLVECHGVAPFVQILCKFKEIKLQEKYLQTLEKLTHKYPTVCLEAGALMAIQPLFKSPMYFKAAHSIAMNMSKEVTFDVGTFIKTAVPSLSEHLKDSHVNILDVATTCLTQIVGSFESPSHIFDDYEQKLIEQVAKVISPRNSGARQASLNMSSWLGLVLLLKTWARSSHLGFKTFTEIGFVVIHLLTGSGVFSASSRPERQVYEIVDLANELLPPLPEKQDDSMISACEKLLIDHPKLLHQFGLYLLPILIKICENNVTGPLRHICLSVIEKLIHFSNIDTIDSLLMWRRISSFLAEVLSWKDPIALSHALQIAEILMEKLPQIFSKIFVREGVMQAVSTLTIPESQLSSCQEESSKHSGLAVGSPLTPVQVSTSGFQPSANLSKKAQAFQNCYGHELVNGRSMELVKLRGICSELTEIVNQRTTIEGSHDNEEKIFISDILEKLNQGDGFSTFEFIDSGVVDALLNYLSCGALYGKCIPESMMDMYREETMRRWTIFITVALPLDLEDIKMAPMSILVKKLHKALSSLERFPILFIYGARSSIGNVHLSYGVSTIAKKINLRLSRAKGEESLKDYSCIVPFHPLKKLADVENFLWPYVGHDEPQGMLDRPQPYPRLSFLVGEEELNLNTSIYEAVGHCVVNEIKKDNDNGESCLRGDTYSITYRRSNRPEETVSVETVGSMPPSKSSEVVAPPDTSKQQISLLDSSLRGELLCDLEKNSRTYNILALLSLLEGLNKQSASIHAKAGGSGERKISSLSGKKFMNKTLTLKLDRQIKDALVLSSGILPSWCSHLIKACPFLFPFETRRRYFYSTALGNPRALNYLQRQQGISNGSRHEREVLFGELDVRVLSTSRDCILDFVAKFMETESNLQSFIEVTFDGEDDVGPEVTLEFYRLLSHDLQKFGLGMWRFNSSSNESVMEADGRSSKVITSQAFDEIIQAPLGLFPRCWLTDADVLEGVTFEKVLKHFKLLGRILAKVLQDKKLLDLPLSSAFYRLLLGQVLSLHDIISFDAELGKKLLKLQDIVKNPSSETENSGHDYMLLDYPYKENVDINNLEMYVDHVVDTTVGKGISRQLKALRDGFCEVFDISSLQIFSPRELEYMLCGRKLPEMETVGDLCSDGNGCTTKNPPFINDVSCHEVWWDGNAESESGTVRHEGLFRLEEKEYQSLKPGCELKDSIIYAYCQLLAEKEKRYRIRGDFVQGVASYFFMPPWFFKEIENNHEFKKLNDRKMNANKVKDLFQTTFKKYGSDIQGNSIDNASHIIMPIHNGSHWIMFLWAVNGVKVLMLDSLYDDSASNELKEEYLKAFLAVNYLVPIMLNYLNEEKFPEIIFPTIQIVKELPKPKANNHDSGVLVCMYIYCLLGCVKLEDVKWEEQQLVNFRYRVAYDIKMGRACNFPRASIEARNSRRELKM</sequence>
<dbReference type="InterPro" id="IPR011989">
    <property type="entry name" value="ARM-like"/>
</dbReference>
<evidence type="ECO:0000259" key="11">
    <source>
        <dbReference type="PROSITE" id="PS50237"/>
    </source>
</evidence>
<feature type="domain" description="HECT" evidence="11">
    <location>
        <begin position="961"/>
        <end position="1207"/>
    </location>
</feature>
<dbReference type="EC" id="2.3.2.26" evidence="4"/>
<dbReference type="Gene3D" id="3.40.395.10">
    <property type="entry name" value="Adenoviral Proteinase, Chain A"/>
    <property type="match status" value="1"/>
</dbReference>
<evidence type="ECO:0000256" key="10">
    <source>
        <dbReference type="SAM" id="MobiDB-lite"/>
    </source>
</evidence>
<dbReference type="InterPro" id="IPR000569">
    <property type="entry name" value="HECT_dom"/>
</dbReference>
<dbReference type="EMBL" id="JAUIZM010000002">
    <property type="protein sequence ID" value="KAK1396505.1"/>
    <property type="molecule type" value="Genomic_DNA"/>
</dbReference>
<dbReference type="PROSITE" id="PS50237">
    <property type="entry name" value="HECT"/>
    <property type="match status" value="1"/>
</dbReference>
<evidence type="ECO:0000259" key="12">
    <source>
        <dbReference type="PROSITE" id="PS50600"/>
    </source>
</evidence>
<dbReference type="InterPro" id="IPR038765">
    <property type="entry name" value="Papain-like_cys_pep_sf"/>
</dbReference>
<proteinExistence type="inferred from homology"/>
<evidence type="ECO:0000256" key="9">
    <source>
        <dbReference type="PROSITE-ProRule" id="PRU00104"/>
    </source>
</evidence>
<comment type="caution">
    <text evidence="9">Lacks conserved residue(s) required for the propagation of feature annotation.</text>
</comment>
<dbReference type="GO" id="GO:0043161">
    <property type="term" value="P:proteasome-mediated ubiquitin-dependent protein catabolic process"/>
    <property type="evidence" value="ECO:0007669"/>
    <property type="project" value="TreeGrafter"/>
</dbReference>
<evidence type="ECO:0000256" key="2">
    <source>
        <dbReference type="ARBA" id="ARBA00005234"/>
    </source>
</evidence>
<comment type="similarity">
    <text evidence="2">Belongs to the peptidase C48 family.</text>
</comment>
<evidence type="ECO:0000256" key="1">
    <source>
        <dbReference type="ARBA" id="ARBA00000885"/>
    </source>
</evidence>
<organism evidence="13 14">
    <name type="scientific">Heracleum sosnowskyi</name>
    <dbReference type="NCBI Taxonomy" id="360622"/>
    <lineage>
        <taxon>Eukaryota</taxon>
        <taxon>Viridiplantae</taxon>
        <taxon>Streptophyta</taxon>
        <taxon>Embryophyta</taxon>
        <taxon>Tracheophyta</taxon>
        <taxon>Spermatophyta</taxon>
        <taxon>Magnoliopsida</taxon>
        <taxon>eudicotyledons</taxon>
        <taxon>Gunneridae</taxon>
        <taxon>Pentapetalae</taxon>
        <taxon>asterids</taxon>
        <taxon>campanulids</taxon>
        <taxon>Apiales</taxon>
        <taxon>Apiaceae</taxon>
        <taxon>Apioideae</taxon>
        <taxon>apioid superclade</taxon>
        <taxon>Tordylieae</taxon>
        <taxon>Tordyliinae</taxon>
        <taxon>Heracleum</taxon>
    </lineage>
</organism>